<evidence type="ECO:0000259" key="10">
    <source>
        <dbReference type="PROSITE" id="PS51779"/>
    </source>
</evidence>
<feature type="domain" description="POTRA" evidence="10">
    <location>
        <begin position="356"/>
        <end position="430"/>
    </location>
</feature>
<keyword evidence="12" id="KW-1185">Reference proteome</keyword>
<evidence type="ECO:0000256" key="7">
    <source>
        <dbReference type="ARBA" id="ARBA00023237"/>
    </source>
</evidence>
<dbReference type="HAMAP" id="MF_01430">
    <property type="entry name" value="OM_assembly_BamA"/>
    <property type="match status" value="1"/>
</dbReference>
<comment type="caution">
    <text evidence="11">The sequence shown here is derived from an EMBL/GenBank/DDBJ whole genome shotgun (WGS) entry which is preliminary data.</text>
</comment>
<dbReference type="PANTHER" id="PTHR12815">
    <property type="entry name" value="SORTING AND ASSEMBLY MACHINERY SAMM50 PROTEIN FAMILY MEMBER"/>
    <property type="match status" value="1"/>
</dbReference>
<keyword evidence="7 8" id="KW-0998">Cell outer membrane</keyword>
<dbReference type="GO" id="GO:0051205">
    <property type="term" value="P:protein insertion into membrane"/>
    <property type="evidence" value="ECO:0007669"/>
    <property type="project" value="UniProtKB-UniRule"/>
</dbReference>
<dbReference type="InterPro" id="IPR034746">
    <property type="entry name" value="POTRA"/>
</dbReference>
<dbReference type="GO" id="GO:0009279">
    <property type="term" value="C:cell outer membrane"/>
    <property type="evidence" value="ECO:0007669"/>
    <property type="project" value="UniProtKB-SubCell"/>
</dbReference>
<dbReference type="PROSITE" id="PS51779">
    <property type="entry name" value="POTRA"/>
    <property type="match status" value="4"/>
</dbReference>
<dbReference type="RefSeq" id="WP_102072985.1">
    <property type="nucleotide sequence ID" value="NZ_PDNW01000003.1"/>
</dbReference>
<accession>A0A2N4U7N7</accession>
<comment type="subunit">
    <text evidence="8">Part of the Bam complex.</text>
</comment>
<feature type="domain" description="POTRA" evidence="10">
    <location>
        <begin position="275"/>
        <end position="353"/>
    </location>
</feature>
<feature type="signal peptide" evidence="8">
    <location>
        <begin position="1"/>
        <end position="29"/>
    </location>
</feature>
<organism evidence="11 12">
    <name type="scientific">Pollutimonas subterranea</name>
    <dbReference type="NCBI Taxonomy" id="2045210"/>
    <lineage>
        <taxon>Bacteria</taxon>
        <taxon>Pseudomonadati</taxon>
        <taxon>Pseudomonadota</taxon>
        <taxon>Betaproteobacteria</taxon>
        <taxon>Burkholderiales</taxon>
        <taxon>Alcaligenaceae</taxon>
        <taxon>Pollutimonas</taxon>
    </lineage>
</organism>
<dbReference type="InterPro" id="IPR023707">
    <property type="entry name" value="OM_assembly_BamA"/>
</dbReference>
<dbReference type="Pfam" id="PF07244">
    <property type="entry name" value="POTRA"/>
    <property type="match status" value="5"/>
</dbReference>
<dbReference type="EMBL" id="PDNW01000003">
    <property type="protein sequence ID" value="PLC51033.1"/>
    <property type="molecule type" value="Genomic_DNA"/>
</dbReference>
<evidence type="ECO:0000313" key="12">
    <source>
        <dbReference type="Proteomes" id="UP000234190"/>
    </source>
</evidence>
<proteinExistence type="inferred from homology"/>
<dbReference type="PIRSF" id="PIRSF006076">
    <property type="entry name" value="OM_assembly_OMP85"/>
    <property type="match status" value="1"/>
</dbReference>
<keyword evidence="2 8" id="KW-1134">Transmembrane beta strand</keyword>
<dbReference type="AlphaFoldDB" id="A0A2N4U7N7"/>
<keyword evidence="3 8" id="KW-0812">Transmembrane</keyword>
<evidence type="ECO:0000256" key="9">
    <source>
        <dbReference type="NCBIfam" id="TIGR03303"/>
    </source>
</evidence>
<evidence type="ECO:0000256" key="8">
    <source>
        <dbReference type="HAMAP-Rule" id="MF_01430"/>
    </source>
</evidence>
<dbReference type="Proteomes" id="UP000234190">
    <property type="component" value="Unassembled WGS sequence"/>
</dbReference>
<dbReference type="InterPro" id="IPR000184">
    <property type="entry name" value="Bac_surfAg_D15"/>
</dbReference>
<evidence type="ECO:0000256" key="2">
    <source>
        <dbReference type="ARBA" id="ARBA00022452"/>
    </source>
</evidence>
<protein>
    <recommendedName>
        <fullName evidence="8 9">Outer membrane protein assembly factor BamA</fullName>
    </recommendedName>
</protein>
<evidence type="ECO:0000256" key="4">
    <source>
        <dbReference type="ARBA" id="ARBA00022729"/>
    </source>
</evidence>
<gene>
    <name evidence="8 11" type="primary">bamA</name>
    <name evidence="11" type="ORF">CR159_05425</name>
</gene>
<dbReference type="Gene3D" id="3.10.20.310">
    <property type="entry name" value="membrane protein fhac"/>
    <property type="match status" value="5"/>
</dbReference>
<feature type="domain" description="POTRA" evidence="10">
    <location>
        <begin position="184"/>
        <end position="272"/>
    </location>
</feature>
<dbReference type="GO" id="GO:0043165">
    <property type="term" value="P:Gram-negative-bacterium-type cell outer membrane assembly"/>
    <property type="evidence" value="ECO:0007669"/>
    <property type="project" value="UniProtKB-UniRule"/>
</dbReference>
<name>A0A2N4U7N7_9BURK</name>
<evidence type="ECO:0000256" key="1">
    <source>
        <dbReference type="ARBA" id="ARBA00004370"/>
    </source>
</evidence>
<evidence type="ECO:0000313" key="11">
    <source>
        <dbReference type="EMBL" id="PLC51033.1"/>
    </source>
</evidence>
<dbReference type="InterPro" id="IPR039910">
    <property type="entry name" value="D15-like"/>
</dbReference>
<evidence type="ECO:0000256" key="6">
    <source>
        <dbReference type="ARBA" id="ARBA00023136"/>
    </source>
</evidence>
<reference evidence="11 12" key="1">
    <citation type="submission" date="2017-10" db="EMBL/GenBank/DDBJ databases">
        <title>Two draft genome sequences of Pusillimonas sp. strains isolated from a nitrate- and radionuclide-contaminated groundwater in Russia.</title>
        <authorList>
            <person name="Grouzdev D.S."/>
            <person name="Tourova T.P."/>
            <person name="Goeva M.A."/>
            <person name="Babich T.L."/>
            <person name="Sokolova D.S."/>
            <person name="Abdullin R."/>
            <person name="Poltaraus A.B."/>
            <person name="Toshchakov S.V."/>
            <person name="Nazina T.N."/>
        </authorList>
    </citation>
    <scope>NUCLEOTIDE SEQUENCE [LARGE SCALE GENOMIC DNA]</scope>
    <source>
        <strain evidence="11 12">JR1/69-3-13</strain>
    </source>
</reference>
<evidence type="ECO:0000256" key="3">
    <source>
        <dbReference type="ARBA" id="ARBA00022692"/>
    </source>
</evidence>
<keyword evidence="5 8" id="KW-0677">Repeat</keyword>
<comment type="similarity">
    <text evidence="8">Belongs to the BamA family.</text>
</comment>
<dbReference type="PANTHER" id="PTHR12815:SF23">
    <property type="entry name" value="OUTER MEMBRANE PROTEIN ASSEMBLY FACTOR BAMA"/>
    <property type="match status" value="1"/>
</dbReference>
<dbReference type="Gene3D" id="2.40.160.50">
    <property type="entry name" value="membrane protein fhac: a member of the omp85/tpsb transporter family"/>
    <property type="match status" value="1"/>
</dbReference>
<sequence precursor="true">MSFSRKFPFAKRAMPVLLAAMLLPSLASAFSPFVVRDIQVNGIQRVDAGTVFSYLPVKVGEQFTEAQASEAIQRLYATGFFSDVKIDTVNNVLVVSVKERPTIASVTFNGMHEFDAAAITKSLGQVGFGQGRVFDRSMLERAEFELKQQYLSKGKYGVEINPIITPLPRNRVGVSFDVFEGDLAKIKQINIVGNETFSEGTLLGEMELTDSGMMTWYTGTDKYSREKLEGDIERIRSFYLDRGYLEYSSEPPQVSISPDRQDIFVTLTIHEGQPYTVRSVKLAGDLLGLDANIQPLLQVKEGEKFSATKTNATVKAITEYLGSLGYAFANVNPNPVLDRENHEADLTFYVDPGRRVYVRRIEIGGNTRTRDEVIRREMRQQEAAWYDSSSIKSSRDRVDRLGYFNDVNVRTTPVAGSSDQVDVNVDVKEKPTGLINLGVGYGSTDKVILSAGISQDNIFGSGNTLSLQVNTSKTNRAAIISHTDPYWTRDGISKTTSLYYRRTTPYDSNNAYGDYEVTAIGGGLNFGVPISEYDRIFTGVSFEHNKLGKLNALYTPQAYQDFVAEYGDSTNSLIFNLGWSKDTRDSAIAPTRGSYTRLSGDISTGDLRYYMLSAQQQYYLPLGKAYTLAFNGLADYGKSFGGKSFPVIKNIYGGGIGSVRGYEGASLGGRDTLTNDYLGGSRRVVGNIQLYLPFPGATRDRTLRWFLFTDAGQVTTTGASSCAHGIGNGAEDPCGWKYSAGVGLSWQSPLGPLQLSYGRALNAKPGDDKQAFQFQIGTGF</sequence>
<comment type="function">
    <text evidence="8">Part of the outer membrane protein assembly complex, which is involved in assembly and insertion of beta-barrel proteins into the outer membrane.</text>
</comment>
<dbReference type="InterPro" id="IPR010827">
    <property type="entry name" value="BamA/TamA_POTRA"/>
</dbReference>
<keyword evidence="4 8" id="KW-0732">Signal</keyword>
<dbReference type="OrthoDB" id="9803054at2"/>
<feature type="chain" id="PRO_5015014377" description="Outer membrane protein assembly factor BamA" evidence="8">
    <location>
        <begin position="30"/>
        <end position="780"/>
    </location>
</feature>
<keyword evidence="6 8" id="KW-0472">Membrane</keyword>
<comment type="subcellular location">
    <subcellularLocation>
        <location evidence="8">Cell outer membrane</location>
    </subcellularLocation>
    <subcellularLocation>
        <location evidence="1">Membrane</location>
    </subcellularLocation>
</comment>
<evidence type="ECO:0000256" key="5">
    <source>
        <dbReference type="ARBA" id="ARBA00022737"/>
    </source>
</evidence>
<feature type="domain" description="POTRA" evidence="10">
    <location>
        <begin position="33"/>
        <end position="100"/>
    </location>
</feature>
<dbReference type="Pfam" id="PF01103">
    <property type="entry name" value="Omp85"/>
    <property type="match status" value="1"/>
</dbReference>
<dbReference type="NCBIfam" id="TIGR03303">
    <property type="entry name" value="OM_YaeT"/>
    <property type="match status" value="1"/>
</dbReference>